<dbReference type="EMBL" id="CP020465">
    <property type="protein sequence ID" value="ASP48917.1"/>
    <property type="molecule type" value="Genomic_DNA"/>
</dbReference>
<dbReference type="Proteomes" id="UP000202259">
    <property type="component" value="Chromosome"/>
</dbReference>
<evidence type="ECO:0000259" key="1">
    <source>
        <dbReference type="Pfam" id="PF14341"/>
    </source>
</evidence>
<name>A0A222GAM8_9GAMM</name>
<dbReference type="InterPro" id="IPR025746">
    <property type="entry name" value="PilX_N_dom"/>
</dbReference>
<dbReference type="Pfam" id="PF14341">
    <property type="entry name" value="PilX_N"/>
    <property type="match status" value="1"/>
</dbReference>
<dbReference type="KEGG" id="cber:B5D82_14745"/>
<gene>
    <name evidence="2" type="ORF">B5D82_14745</name>
</gene>
<accession>A0A222GAM8</accession>
<dbReference type="RefSeq" id="WP_081152577.1">
    <property type="nucleotide sequence ID" value="NZ_CP020465.1"/>
</dbReference>
<keyword evidence="3" id="KW-1185">Reference proteome</keyword>
<protein>
    <recommendedName>
        <fullName evidence="1">Type 4 fimbrial biogenesis protein PilX N-terminal domain-containing protein</fullName>
    </recommendedName>
</protein>
<evidence type="ECO:0000313" key="2">
    <source>
        <dbReference type="EMBL" id="ASP48917.1"/>
    </source>
</evidence>
<dbReference type="OrthoDB" id="6227101at2"/>
<proteinExistence type="predicted"/>
<reference evidence="2 3" key="1">
    <citation type="submission" date="2017-08" db="EMBL/GenBank/DDBJ databases">
        <title>Complete genome of Colwellia sp. NB097-1, a psychrophile bacterium ioslated from Bering Sea.</title>
        <authorList>
            <person name="Chen X."/>
        </authorList>
    </citation>
    <scope>NUCLEOTIDE SEQUENCE [LARGE SCALE GENOMIC DNA]</scope>
    <source>
        <strain evidence="2 3">NB097-1</strain>
    </source>
</reference>
<feature type="domain" description="Type 4 fimbrial biogenesis protein PilX N-terminal" evidence="1">
    <location>
        <begin position="22"/>
        <end position="65"/>
    </location>
</feature>
<sequence>MVTRKVYRNYFLKNTISLSRQKGVVLIVALVFLIALTAVAAALMQNSTSDMKMSGASEEKVIATQEAISASDEVIFRQVNAAPGNNRFASALVRFKDENFRNVTDSLNITNTDVDTTANINIANNELELEPDCPHSRSASSAQVFTCNVLRVQVVRKYGRKSTNEVEVNTGVAQQLLR</sequence>
<evidence type="ECO:0000313" key="3">
    <source>
        <dbReference type="Proteomes" id="UP000202259"/>
    </source>
</evidence>
<organism evidence="2 3">
    <name type="scientific">Cognaticolwellia beringensis</name>
    <dbReference type="NCBI Taxonomy" id="1967665"/>
    <lineage>
        <taxon>Bacteria</taxon>
        <taxon>Pseudomonadati</taxon>
        <taxon>Pseudomonadota</taxon>
        <taxon>Gammaproteobacteria</taxon>
        <taxon>Alteromonadales</taxon>
        <taxon>Colwelliaceae</taxon>
        <taxon>Cognaticolwellia</taxon>
    </lineage>
</organism>
<dbReference type="AlphaFoldDB" id="A0A222GAM8"/>